<proteinExistence type="predicted"/>
<keyword evidence="2" id="KW-1185">Reference proteome</keyword>
<reference evidence="1 2" key="1">
    <citation type="journal article" date="2020" name="Cell">
        <title>Large-Scale Comparative Analyses of Tick Genomes Elucidate Their Genetic Diversity and Vector Capacities.</title>
        <authorList>
            <consortium name="Tick Genome and Microbiome Consortium (TIGMIC)"/>
            <person name="Jia N."/>
            <person name="Wang J."/>
            <person name="Shi W."/>
            <person name="Du L."/>
            <person name="Sun Y."/>
            <person name="Zhan W."/>
            <person name="Jiang J.F."/>
            <person name="Wang Q."/>
            <person name="Zhang B."/>
            <person name="Ji P."/>
            <person name="Bell-Sakyi L."/>
            <person name="Cui X.M."/>
            <person name="Yuan T.T."/>
            <person name="Jiang B.G."/>
            <person name="Yang W.F."/>
            <person name="Lam T.T."/>
            <person name="Chang Q.C."/>
            <person name="Ding S.J."/>
            <person name="Wang X.J."/>
            <person name="Zhu J.G."/>
            <person name="Ruan X.D."/>
            <person name="Zhao L."/>
            <person name="Wei J.T."/>
            <person name="Ye R.Z."/>
            <person name="Que T.C."/>
            <person name="Du C.H."/>
            <person name="Zhou Y.H."/>
            <person name="Cheng J.X."/>
            <person name="Dai P.F."/>
            <person name="Guo W.B."/>
            <person name="Han X.H."/>
            <person name="Huang E.J."/>
            <person name="Li L.F."/>
            <person name="Wei W."/>
            <person name="Gao Y.C."/>
            <person name="Liu J.Z."/>
            <person name="Shao H.Z."/>
            <person name="Wang X."/>
            <person name="Wang C.C."/>
            <person name="Yang T.C."/>
            <person name="Huo Q.B."/>
            <person name="Li W."/>
            <person name="Chen H.Y."/>
            <person name="Chen S.E."/>
            <person name="Zhou L.G."/>
            <person name="Ni X.B."/>
            <person name="Tian J.H."/>
            <person name="Sheng Y."/>
            <person name="Liu T."/>
            <person name="Pan Y.S."/>
            <person name="Xia L.Y."/>
            <person name="Li J."/>
            <person name="Zhao F."/>
            <person name="Cao W.C."/>
        </authorList>
    </citation>
    <scope>NUCLEOTIDE SEQUENCE [LARGE SCALE GENOMIC DNA]</scope>
    <source>
        <strain evidence="1">Iper-2018</strain>
    </source>
</reference>
<name>A0AC60PS61_IXOPE</name>
<dbReference type="Proteomes" id="UP000805193">
    <property type="component" value="Unassembled WGS sequence"/>
</dbReference>
<comment type="caution">
    <text evidence="1">The sequence shown here is derived from an EMBL/GenBank/DDBJ whole genome shotgun (WGS) entry which is preliminary data.</text>
</comment>
<dbReference type="EMBL" id="JABSTQ010010108">
    <property type="protein sequence ID" value="KAG0423386.1"/>
    <property type="molecule type" value="Genomic_DNA"/>
</dbReference>
<organism evidence="1 2">
    <name type="scientific">Ixodes persulcatus</name>
    <name type="common">Taiga tick</name>
    <dbReference type="NCBI Taxonomy" id="34615"/>
    <lineage>
        <taxon>Eukaryota</taxon>
        <taxon>Metazoa</taxon>
        <taxon>Ecdysozoa</taxon>
        <taxon>Arthropoda</taxon>
        <taxon>Chelicerata</taxon>
        <taxon>Arachnida</taxon>
        <taxon>Acari</taxon>
        <taxon>Parasitiformes</taxon>
        <taxon>Ixodida</taxon>
        <taxon>Ixodoidea</taxon>
        <taxon>Ixodidae</taxon>
        <taxon>Ixodinae</taxon>
        <taxon>Ixodes</taxon>
    </lineage>
</organism>
<accession>A0AC60PS61</accession>
<protein>
    <submittedName>
        <fullName evidence="1">Uncharacterized protein</fullName>
    </submittedName>
</protein>
<evidence type="ECO:0000313" key="1">
    <source>
        <dbReference type="EMBL" id="KAG0423386.1"/>
    </source>
</evidence>
<feature type="non-terminal residue" evidence="1">
    <location>
        <position position="1"/>
    </location>
</feature>
<sequence length="61" mass="7055">GHTNPRFAATAVTWQRTRSRALLMVTNACELLRAFRFGLRLRRLRSSSLLMADTDYDLLMI</sequence>
<feature type="non-terminal residue" evidence="1">
    <location>
        <position position="61"/>
    </location>
</feature>
<evidence type="ECO:0000313" key="2">
    <source>
        <dbReference type="Proteomes" id="UP000805193"/>
    </source>
</evidence>
<gene>
    <name evidence="1" type="ORF">HPB47_000837</name>
</gene>